<reference evidence="1 2" key="1">
    <citation type="submission" date="2017-08" db="EMBL/GenBank/DDBJ databases">
        <title>Draft Genome Sequence of Loktanella cinnabarina Strain XM1, Isolated from Coastal Surface Water.</title>
        <authorList>
            <person name="Ma R."/>
            <person name="Wang J."/>
            <person name="Wang Q."/>
            <person name="Ma Z."/>
            <person name="Li J."/>
            <person name="Chen L."/>
        </authorList>
    </citation>
    <scope>NUCLEOTIDE SEQUENCE [LARGE SCALE GENOMIC DNA]</scope>
    <source>
        <strain evidence="1 2">XM1</strain>
    </source>
</reference>
<protein>
    <submittedName>
        <fullName evidence="1">Uncharacterized protein</fullName>
    </submittedName>
</protein>
<evidence type="ECO:0000313" key="1">
    <source>
        <dbReference type="EMBL" id="PHP26806.1"/>
    </source>
</evidence>
<comment type="caution">
    <text evidence="1">The sequence shown here is derived from an EMBL/GenBank/DDBJ whole genome shotgun (WGS) entry which is preliminary data.</text>
</comment>
<dbReference type="EMBL" id="NQWH01000025">
    <property type="protein sequence ID" value="PHP26806.1"/>
    <property type="molecule type" value="Genomic_DNA"/>
</dbReference>
<sequence>MREIGWTLRATAVREIARQGKTLGRALIGAAVQNAMLVGGFLVLARLTGLGGAGLRGDLLTGVFLFNLHAKAMSAAMSNVDALPADGSTTPTR</sequence>
<proteinExistence type="predicted"/>
<keyword evidence="2" id="KW-1185">Reference proteome</keyword>
<dbReference type="Proteomes" id="UP000221860">
    <property type="component" value="Unassembled WGS sequence"/>
</dbReference>
<name>A0A2G1MDK0_9RHOB</name>
<dbReference type="RefSeq" id="WP_099278099.1">
    <property type="nucleotide sequence ID" value="NZ_KZ304968.1"/>
</dbReference>
<evidence type="ECO:0000313" key="2">
    <source>
        <dbReference type="Proteomes" id="UP000221860"/>
    </source>
</evidence>
<gene>
    <name evidence="1" type="ORF">CJ301_14510</name>
</gene>
<organism evidence="1 2">
    <name type="scientific">Limimaricola cinnabarinus</name>
    <dbReference type="NCBI Taxonomy" id="1125964"/>
    <lineage>
        <taxon>Bacteria</taxon>
        <taxon>Pseudomonadati</taxon>
        <taxon>Pseudomonadota</taxon>
        <taxon>Alphaproteobacteria</taxon>
        <taxon>Rhodobacterales</taxon>
        <taxon>Paracoccaceae</taxon>
        <taxon>Limimaricola</taxon>
    </lineage>
</organism>
<accession>A0A2G1MDK0</accession>
<dbReference type="AlphaFoldDB" id="A0A2G1MDK0"/>